<evidence type="ECO:0000313" key="3">
    <source>
        <dbReference type="Proteomes" id="UP001172778"/>
    </source>
</evidence>
<protein>
    <submittedName>
        <fullName evidence="2">TraB/GumN family protein</fullName>
    </submittedName>
</protein>
<feature type="chain" id="PRO_5046902549" evidence="1">
    <location>
        <begin position="31"/>
        <end position="299"/>
    </location>
</feature>
<dbReference type="Pfam" id="PF01963">
    <property type="entry name" value="TraB_PrgY_gumN"/>
    <property type="match status" value="1"/>
</dbReference>
<dbReference type="Proteomes" id="UP001172778">
    <property type="component" value="Unassembled WGS sequence"/>
</dbReference>
<sequence>MRAVLASWGRRFIGLCLILSSFLGASVAHAKQFLWEVSGSDAPMYLLGSVHAGKSGFYPLAKPIEDAYHRAQVLVVEADATDQRAVQAALATARYAGSDNLEQNIQAETRTLLIKQLVQSGQSLEAVRGYRPWMVGMLLMVQEFSKLGYSPEYGIDLHFLRRAKDEGKVVVELESIAQQFALLNDLSADESDAFLRQTLLSIQRAEIQPMLKQLIAAWRAGDPDKLHAVMEKSFSADKVGKSIERKLLDLRNDDMTRKIDDLLKTGKKTHLVVVGAAHLTGPAGIINQLRSKGYRVRQL</sequence>
<accession>A0ABT7DR25</accession>
<reference evidence="2" key="1">
    <citation type="submission" date="2023-03" db="EMBL/GenBank/DDBJ databases">
        <title>Chitinimonas shenzhenensis gen. nov., sp. nov., a novel member of family Burkholderiaceae isolated from activated sludge collected in Shen Zhen, China.</title>
        <authorList>
            <person name="Wang X."/>
        </authorList>
    </citation>
    <scope>NUCLEOTIDE SEQUENCE</scope>
    <source>
        <strain evidence="2">DQS-5</strain>
    </source>
</reference>
<dbReference type="InterPro" id="IPR002816">
    <property type="entry name" value="TraB/PrgY/GumN_fam"/>
</dbReference>
<dbReference type="CDD" id="cd14789">
    <property type="entry name" value="Tiki"/>
    <property type="match status" value="1"/>
</dbReference>
<dbReference type="RefSeq" id="WP_284098806.1">
    <property type="nucleotide sequence ID" value="NZ_JARRAF010000001.1"/>
</dbReference>
<feature type="signal peptide" evidence="1">
    <location>
        <begin position="1"/>
        <end position="30"/>
    </location>
</feature>
<proteinExistence type="predicted"/>
<organism evidence="2 3">
    <name type="scientific">Parachitinimonas caeni</name>
    <dbReference type="NCBI Taxonomy" id="3031301"/>
    <lineage>
        <taxon>Bacteria</taxon>
        <taxon>Pseudomonadati</taxon>
        <taxon>Pseudomonadota</taxon>
        <taxon>Betaproteobacteria</taxon>
        <taxon>Neisseriales</taxon>
        <taxon>Chitinibacteraceae</taxon>
        <taxon>Parachitinimonas</taxon>
    </lineage>
</organism>
<gene>
    <name evidence="2" type="ORF">PZA18_00490</name>
</gene>
<keyword evidence="3" id="KW-1185">Reference proteome</keyword>
<keyword evidence="1" id="KW-0732">Signal</keyword>
<dbReference type="InterPro" id="IPR047111">
    <property type="entry name" value="YbaP-like"/>
</dbReference>
<evidence type="ECO:0000313" key="2">
    <source>
        <dbReference type="EMBL" id="MDK2122520.1"/>
    </source>
</evidence>
<dbReference type="EMBL" id="JARRAF010000001">
    <property type="protein sequence ID" value="MDK2122520.1"/>
    <property type="molecule type" value="Genomic_DNA"/>
</dbReference>
<dbReference type="PANTHER" id="PTHR40590:SF1">
    <property type="entry name" value="CYTOPLASMIC PROTEIN"/>
    <property type="match status" value="1"/>
</dbReference>
<name>A0ABT7DR25_9NEIS</name>
<comment type="caution">
    <text evidence="2">The sequence shown here is derived from an EMBL/GenBank/DDBJ whole genome shotgun (WGS) entry which is preliminary data.</text>
</comment>
<dbReference type="PANTHER" id="PTHR40590">
    <property type="entry name" value="CYTOPLASMIC PROTEIN-RELATED"/>
    <property type="match status" value="1"/>
</dbReference>
<evidence type="ECO:0000256" key="1">
    <source>
        <dbReference type="SAM" id="SignalP"/>
    </source>
</evidence>